<dbReference type="GO" id="GO:0010468">
    <property type="term" value="P:regulation of gene expression"/>
    <property type="evidence" value="ECO:0007669"/>
    <property type="project" value="TreeGrafter"/>
</dbReference>
<keyword evidence="6" id="KW-0539">Nucleus</keyword>
<feature type="domain" description="C2H2-type" evidence="8">
    <location>
        <begin position="109"/>
        <end position="136"/>
    </location>
</feature>
<dbReference type="AlphaFoldDB" id="A0A6J8C8Y9"/>
<dbReference type="SUPFAM" id="SSF57667">
    <property type="entry name" value="beta-beta-alpha zinc fingers"/>
    <property type="match status" value="1"/>
</dbReference>
<dbReference type="GO" id="GO:0005634">
    <property type="term" value="C:nucleus"/>
    <property type="evidence" value="ECO:0007669"/>
    <property type="project" value="UniProtKB-SubCell"/>
</dbReference>
<protein>
    <submittedName>
        <fullName evidence="9">KRAB</fullName>
    </submittedName>
</protein>
<evidence type="ECO:0000256" key="6">
    <source>
        <dbReference type="ARBA" id="ARBA00023242"/>
    </source>
</evidence>
<dbReference type="OrthoDB" id="6591996at2759"/>
<gene>
    <name evidence="9" type="ORF">MCOR_26470</name>
</gene>
<sequence>MKSEDVCTETNEISCNGTSATSVIASLDLTSGPLMKDRLVSCHDIAETNYICKVCGNEWSSNADLEEHILTHSGNLCICKVCGNEWSSNADLEEHILTHSGNHDIGISCICKVCGNEWSSSADLEEHILTHSGSHDIGISCICKGSHDIGCVKCVVRSGVAMQIWRNIS</sequence>
<dbReference type="PANTHER" id="PTHR16515:SF49">
    <property type="entry name" value="GASTRULA ZINC FINGER PROTEIN XLCGF49.1-LIKE-RELATED"/>
    <property type="match status" value="1"/>
</dbReference>
<comment type="subcellular location">
    <subcellularLocation>
        <location evidence="1">Nucleus</location>
    </subcellularLocation>
</comment>
<keyword evidence="4 7" id="KW-0863">Zinc-finger</keyword>
<keyword evidence="3" id="KW-0677">Repeat</keyword>
<proteinExistence type="predicted"/>
<dbReference type="PROSITE" id="PS50157">
    <property type="entry name" value="ZINC_FINGER_C2H2_2"/>
    <property type="match status" value="3"/>
</dbReference>
<keyword evidence="10" id="KW-1185">Reference proteome</keyword>
<dbReference type="SMART" id="SM00355">
    <property type="entry name" value="ZnF_C2H2"/>
    <property type="match status" value="3"/>
</dbReference>
<keyword evidence="2" id="KW-0479">Metal-binding</keyword>
<evidence type="ECO:0000313" key="10">
    <source>
        <dbReference type="Proteomes" id="UP000507470"/>
    </source>
</evidence>
<evidence type="ECO:0000256" key="2">
    <source>
        <dbReference type="ARBA" id="ARBA00022723"/>
    </source>
</evidence>
<dbReference type="InterPro" id="IPR050331">
    <property type="entry name" value="Zinc_finger"/>
</dbReference>
<reference evidence="9 10" key="1">
    <citation type="submission" date="2020-06" db="EMBL/GenBank/DDBJ databases">
        <authorList>
            <person name="Li R."/>
            <person name="Bekaert M."/>
        </authorList>
    </citation>
    <scope>NUCLEOTIDE SEQUENCE [LARGE SCALE GENOMIC DNA]</scope>
    <source>
        <strain evidence="10">wild</strain>
    </source>
</reference>
<dbReference type="InterPro" id="IPR013087">
    <property type="entry name" value="Znf_C2H2_type"/>
</dbReference>
<dbReference type="EMBL" id="CACVKT020004764">
    <property type="protein sequence ID" value="CAC5391460.1"/>
    <property type="molecule type" value="Genomic_DNA"/>
</dbReference>
<dbReference type="Gene3D" id="3.30.160.60">
    <property type="entry name" value="Classic Zinc Finger"/>
    <property type="match status" value="1"/>
</dbReference>
<accession>A0A6J8C8Y9</accession>
<dbReference type="GO" id="GO:0008270">
    <property type="term" value="F:zinc ion binding"/>
    <property type="evidence" value="ECO:0007669"/>
    <property type="project" value="UniProtKB-KW"/>
</dbReference>
<feature type="domain" description="C2H2-type" evidence="8">
    <location>
        <begin position="50"/>
        <end position="74"/>
    </location>
</feature>
<dbReference type="Proteomes" id="UP000507470">
    <property type="component" value="Unassembled WGS sequence"/>
</dbReference>
<evidence type="ECO:0000256" key="3">
    <source>
        <dbReference type="ARBA" id="ARBA00022737"/>
    </source>
</evidence>
<dbReference type="PANTHER" id="PTHR16515">
    <property type="entry name" value="PR DOMAIN ZINC FINGER PROTEIN"/>
    <property type="match status" value="1"/>
</dbReference>
<name>A0A6J8C8Y9_MYTCO</name>
<dbReference type="InterPro" id="IPR036236">
    <property type="entry name" value="Znf_C2H2_sf"/>
</dbReference>
<evidence type="ECO:0000256" key="4">
    <source>
        <dbReference type="ARBA" id="ARBA00022771"/>
    </source>
</evidence>
<evidence type="ECO:0000259" key="8">
    <source>
        <dbReference type="PROSITE" id="PS50157"/>
    </source>
</evidence>
<evidence type="ECO:0000256" key="7">
    <source>
        <dbReference type="PROSITE-ProRule" id="PRU00042"/>
    </source>
</evidence>
<organism evidence="9 10">
    <name type="scientific">Mytilus coruscus</name>
    <name type="common">Sea mussel</name>
    <dbReference type="NCBI Taxonomy" id="42192"/>
    <lineage>
        <taxon>Eukaryota</taxon>
        <taxon>Metazoa</taxon>
        <taxon>Spiralia</taxon>
        <taxon>Lophotrochozoa</taxon>
        <taxon>Mollusca</taxon>
        <taxon>Bivalvia</taxon>
        <taxon>Autobranchia</taxon>
        <taxon>Pteriomorphia</taxon>
        <taxon>Mytilida</taxon>
        <taxon>Mytiloidea</taxon>
        <taxon>Mytilidae</taxon>
        <taxon>Mytilinae</taxon>
        <taxon>Mytilus</taxon>
    </lineage>
</organism>
<dbReference type="PROSITE" id="PS00028">
    <property type="entry name" value="ZINC_FINGER_C2H2_1"/>
    <property type="match status" value="3"/>
</dbReference>
<evidence type="ECO:0000256" key="5">
    <source>
        <dbReference type="ARBA" id="ARBA00022833"/>
    </source>
</evidence>
<evidence type="ECO:0000313" key="9">
    <source>
        <dbReference type="EMBL" id="CAC5391460.1"/>
    </source>
</evidence>
<evidence type="ECO:0000256" key="1">
    <source>
        <dbReference type="ARBA" id="ARBA00004123"/>
    </source>
</evidence>
<feature type="domain" description="C2H2-type" evidence="8">
    <location>
        <begin position="77"/>
        <end position="104"/>
    </location>
</feature>
<keyword evidence="5" id="KW-0862">Zinc</keyword>